<dbReference type="AlphaFoldDB" id="A0A1I7IXW9"/>
<keyword evidence="2" id="KW-1185">Reference proteome</keyword>
<dbReference type="RefSeq" id="WP_175507859.1">
    <property type="nucleotide sequence ID" value="NZ_FPBP01000008.1"/>
</dbReference>
<sequence>MLSSPTQAPKSPHDRLIHAASMLLDSHGNTSTGIATIVKRAAPLDAS</sequence>
<evidence type="ECO:0000313" key="2">
    <source>
        <dbReference type="Proteomes" id="UP000198693"/>
    </source>
</evidence>
<evidence type="ECO:0000313" key="1">
    <source>
        <dbReference type="EMBL" id="SFU77779.1"/>
    </source>
</evidence>
<dbReference type="Proteomes" id="UP000198693">
    <property type="component" value="Unassembled WGS sequence"/>
</dbReference>
<accession>A0A1I7IXW9</accession>
<gene>
    <name evidence="1" type="ORF">SAMN04487955_108139</name>
</gene>
<protein>
    <submittedName>
        <fullName evidence="1">Uncharacterized protein</fullName>
    </submittedName>
</protein>
<name>A0A1I7IXW9_9GAMM</name>
<reference evidence="2" key="1">
    <citation type="submission" date="2016-10" db="EMBL/GenBank/DDBJ databases">
        <authorList>
            <person name="Varghese N."/>
            <person name="Submissions S."/>
        </authorList>
    </citation>
    <scope>NUCLEOTIDE SEQUENCE [LARGE SCALE GENOMIC DNA]</scope>
    <source>
        <strain evidence="2">CGMCC 1.6981</strain>
    </source>
</reference>
<organism evidence="1 2">
    <name type="scientific">Halomonas korlensis</name>
    <dbReference type="NCBI Taxonomy" id="463301"/>
    <lineage>
        <taxon>Bacteria</taxon>
        <taxon>Pseudomonadati</taxon>
        <taxon>Pseudomonadota</taxon>
        <taxon>Gammaproteobacteria</taxon>
        <taxon>Oceanospirillales</taxon>
        <taxon>Halomonadaceae</taxon>
        <taxon>Halomonas</taxon>
    </lineage>
</organism>
<dbReference type="EMBL" id="FPBP01000008">
    <property type="protein sequence ID" value="SFU77779.1"/>
    <property type="molecule type" value="Genomic_DNA"/>
</dbReference>
<proteinExistence type="predicted"/>
<dbReference type="STRING" id="463301.SAMN04487955_108139"/>